<evidence type="ECO:0000313" key="1">
    <source>
        <dbReference type="EMBL" id="MDT9681059.1"/>
    </source>
</evidence>
<dbReference type="InterPro" id="IPR016039">
    <property type="entry name" value="Thiolase-like"/>
</dbReference>
<evidence type="ECO:0000313" key="2">
    <source>
        <dbReference type="Proteomes" id="UP001250181"/>
    </source>
</evidence>
<organism evidence="1 2">
    <name type="scientific">Streptomyces tamarix</name>
    <dbReference type="NCBI Taxonomy" id="3078565"/>
    <lineage>
        <taxon>Bacteria</taxon>
        <taxon>Bacillati</taxon>
        <taxon>Actinomycetota</taxon>
        <taxon>Actinomycetes</taxon>
        <taxon>Kitasatosporales</taxon>
        <taxon>Streptomycetaceae</taxon>
        <taxon>Streptomyces</taxon>
    </lineage>
</organism>
<dbReference type="SUPFAM" id="SSF53901">
    <property type="entry name" value="Thiolase-like"/>
    <property type="match status" value="1"/>
</dbReference>
<accession>A0ABU3QE82</accession>
<sequence length="322" mass="34532">MQEALEQGLLSAEHAVGLELEQVPVMPLGHSSEDMALAAARGALAEAGQAPADLDLCLYAAGTESEKGWKIAPRIARLLGAKRAVAFSVRQMSNANAMAIQIALAHLLAEPRTTSALVVTGDGLGPDNPERWHGRTETVMGDGATALVLARRRGRLAIRSVASYGSPEQEADFPHLHPLRDSSYGQHPETVARPGLSELMSREKLTFLIRRRMRAAVSAALADAGLPADDPRLAWVLQPRFTSPGLQRLMSEATPPQCKAEHLRPVHATGHFAAGDVTLNLEHLTNRCPVQTGQYTLLLSFGAGFACTVLVVEVLTDSEVRQ</sequence>
<dbReference type="Proteomes" id="UP001250181">
    <property type="component" value="Unassembled WGS sequence"/>
</dbReference>
<comment type="caution">
    <text evidence="1">The sequence shown here is derived from an EMBL/GenBank/DDBJ whole genome shotgun (WGS) entry which is preliminary data.</text>
</comment>
<reference evidence="1 2" key="1">
    <citation type="submission" date="2023-09" db="EMBL/GenBank/DDBJ databases">
        <title>Streptomyces sp. nov.: A antagonism against Alternaria gaisen Producing Streptochlin, Isolated from Tamarix root soil.</title>
        <authorList>
            <person name="Chen Y."/>
        </authorList>
    </citation>
    <scope>NUCLEOTIDE SEQUENCE [LARGE SCALE GENOMIC DNA]</scope>
    <source>
        <strain evidence="1 2">TRM76323</strain>
    </source>
</reference>
<gene>
    <name evidence="1" type="ORF">RND61_03050</name>
</gene>
<dbReference type="PANTHER" id="PTHR34069">
    <property type="entry name" value="3-OXOACYL-[ACYL-CARRIER-PROTEIN] SYNTHASE 3"/>
    <property type="match status" value="1"/>
</dbReference>
<dbReference type="PANTHER" id="PTHR34069:SF2">
    <property type="entry name" value="BETA-KETOACYL-[ACYL-CARRIER-PROTEIN] SYNTHASE III"/>
    <property type="match status" value="1"/>
</dbReference>
<dbReference type="EMBL" id="JAWCTQ010000002">
    <property type="protein sequence ID" value="MDT9681059.1"/>
    <property type="molecule type" value="Genomic_DNA"/>
</dbReference>
<protein>
    <recommendedName>
        <fullName evidence="3">3-oxoacyl-ACP synthase</fullName>
    </recommendedName>
</protein>
<evidence type="ECO:0008006" key="3">
    <source>
        <dbReference type="Google" id="ProtNLM"/>
    </source>
</evidence>
<name>A0ABU3QE82_9ACTN</name>
<proteinExistence type="predicted"/>
<keyword evidence="2" id="KW-1185">Reference proteome</keyword>
<dbReference type="Gene3D" id="3.40.47.10">
    <property type="match status" value="2"/>
</dbReference>
<dbReference type="RefSeq" id="WP_315876049.1">
    <property type="nucleotide sequence ID" value="NZ_JAWCTQ010000002.1"/>
</dbReference>